<evidence type="ECO:0000256" key="4">
    <source>
        <dbReference type="ARBA" id="ARBA00023008"/>
    </source>
</evidence>
<evidence type="ECO:0000256" key="1">
    <source>
        <dbReference type="ARBA" id="ARBA00010609"/>
    </source>
</evidence>
<dbReference type="EMBL" id="JAACJK010000163">
    <property type="protein sequence ID" value="KAF5326379.1"/>
    <property type="molecule type" value="Genomic_DNA"/>
</dbReference>
<dbReference type="Pfam" id="PF07732">
    <property type="entry name" value="Cu-oxidase_3"/>
    <property type="match status" value="1"/>
</dbReference>
<dbReference type="SUPFAM" id="SSF49503">
    <property type="entry name" value="Cupredoxins"/>
    <property type="match status" value="3"/>
</dbReference>
<feature type="domain" description="Plastocyanin-like" evidence="7">
    <location>
        <begin position="262"/>
        <end position="402"/>
    </location>
</feature>
<keyword evidence="5" id="KW-1015">Disulfide bond</keyword>
<evidence type="ECO:0000313" key="10">
    <source>
        <dbReference type="EMBL" id="KAF5326379.1"/>
    </source>
</evidence>
<comment type="similarity">
    <text evidence="1">Belongs to the multicopper oxidase family.</text>
</comment>
<dbReference type="InterPro" id="IPR002355">
    <property type="entry name" value="Cu_oxidase_Cu_BS"/>
</dbReference>
<dbReference type="PANTHER" id="PTHR11709:SF511">
    <property type="entry name" value="LACCASE"/>
    <property type="match status" value="1"/>
</dbReference>
<dbReference type="PANTHER" id="PTHR11709">
    <property type="entry name" value="MULTI-COPPER OXIDASE"/>
    <property type="match status" value="1"/>
</dbReference>
<evidence type="ECO:0000259" key="7">
    <source>
        <dbReference type="Pfam" id="PF00394"/>
    </source>
</evidence>
<proteinExistence type="inferred from homology"/>
<dbReference type="PROSITE" id="PS00080">
    <property type="entry name" value="MULTICOPPER_OXIDASE2"/>
    <property type="match status" value="1"/>
</dbReference>
<dbReference type="InterPro" id="IPR011706">
    <property type="entry name" value="Cu-oxidase_C"/>
</dbReference>
<name>A0A8H5BNI1_9AGAR</name>
<feature type="domain" description="Plastocyanin-like" evidence="8">
    <location>
        <begin position="464"/>
        <end position="584"/>
    </location>
</feature>
<evidence type="ECO:0000256" key="6">
    <source>
        <dbReference type="ARBA" id="ARBA00023180"/>
    </source>
</evidence>
<dbReference type="OrthoDB" id="2121828at2759"/>
<keyword evidence="4" id="KW-0186">Copper</keyword>
<dbReference type="Gene3D" id="2.60.40.420">
    <property type="entry name" value="Cupredoxins - blue copper proteins"/>
    <property type="match status" value="3"/>
</dbReference>
<dbReference type="InterPro" id="IPR008972">
    <property type="entry name" value="Cupredoxin"/>
</dbReference>
<protein>
    <recommendedName>
        <fullName evidence="12">Laccase</fullName>
    </recommendedName>
</protein>
<dbReference type="AlphaFoldDB" id="A0A8H5BNI1"/>
<evidence type="ECO:0000256" key="3">
    <source>
        <dbReference type="ARBA" id="ARBA00023002"/>
    </source>
</evidence>
<dbReference type="GO" id="GO:0016491">
    <property type="term" value="F:oxidoreductase activity"/>
    <property type="evidence" value="ECO:0007669"/>
    <property type="project" value="UniProtKB-KW"/>
</dbReference>
<accession>A0A8H5BNI1</accession>
<dbReference type="Proteomes" id="UP000541558">
    <property type="component" value="Unassembled WGS sequence"/>
</dbReference>
<evidence type="ECO:0000313" key="11">
    <source>
        <dbReference type="Proteomes" id="UP000541558"/>
    </source>
</evidence>
<keyword evidence="11" id="KW-1185">Reference proteome</keyword>
<reference evidence="10 11" key="1">
    <citation type="journal article" date="2020" name="ISME J.">
        <title>Uncovering the hidden diversity of litter-decomposition mechanisms in mushroom-forming fungi.</title>
        <authorList>
            <person name="Floudas D."/>
            <person name="Bentzer J."/>
            <person name="Ahren D."/>
            <person name="Johansson T."/>
            <person name="Persson P."/>
            <person name="Tunlid A."/>
        </authorList>
    </citation>
    <scope>NUCLEOTIDE SEQUENCE [LARGE SCALE GENOMIC DNA]</scope>
    <source>
        <strain evidence="10 11">CBS 175.51</strain>
    </source>
</reference>
<dbReference type="InterPro" id="IPR033138">
    <property type="entry name" value="Cu_oxidase_CS"/>
</dbReference>
<dbReference type="InterPro" id="IPR011707">
    <property type="entry name" value="Cu-oxidase-like_N"/>
</dbReference>
<dbReference type="GO" id="GO:0005507">
    <property type="term" value="F:copper ion binding"/>
    <property type="evidence" value="ECO:0007669"/>
    <property type="project" value="InterPro"/>
</dbReference>
<feature type="domain" description="Plastocyanin-like" evidence="9">
    <location>
        <begin position="148"/>
        <end position="247"/>
    </location>
</feature>
<comment type="caution">
    <text evidence="10">The sequence shown here is derived from an EMBL/GenBank/DDBJ whole genome shotgun (WGS) entry which is preliminary data.</text>
</comment>
<sequence length="612" mass="65725">MLTAVAHPSPRTATYRTEPNYGTLCVNCRTSSLEVSGYSISSQTSYMGIHALAATESTLRDHPQFGLAGAHIRPRPKGLLNHRWFNNRPPHPVPFFLMLRLTILAQLVAVALAAIGPIANLHIANKNIAPDGFDRSAVLAGGSANSLSFPGPLIHGWKGSTFLLNTIDALTDTTMLRSTSIHWHGFFQAGSAWADGPAGVTQCPIAPGNSFLYRFKTAGQAGTFWYHSHHMSQYCDGLRGAMVVYDPFDPHRSRYNVDNEGTVITLADWYHAPGPTLDGTVPRPASTLINGKGRYVGGPVTPLSVIAVRRNRKYRFRLVSISCNPAYTFSIDSHTLTIIEVDSINVQPLTVDSIQIFPGQRFSFVLETNQAVANYWVRANPSRGDAGFAGGLNSAILRYAGAPVADPTTSQEPNSNPMLEQNLHPLNNAAAPGPPTLGAADVSLNMVIGFAAGHFTVNGATFSEPKVPVLLQILSGASTPQDLLPSGSVYVLPRNKVIEVSFPGGSAGSPHPIHLHGHAFSVVRSAGTDQYNYANPVQRDVVSIGGAGDNVTIRFTTDNAGPWIMHCHIDWHLVMGLSVVFAEGVPEIASSDPPTAWDQLCPIYDALPPNTK</sequence>
<dbReference type="PROSITE" id="PS00079">
    <property type="entry name" value="MULTICOPPER_OXIDASE1"/>
    <property type="match status" value="2"/>
</dbReference>
<evidence type="ECO:0000259" key="8">
    <source>
        <dbReference type="Pfam" id="PF07731"/>
    </source>
</evidence>
<dbReference type="InterPro" id="IPR045087">
    <property type="entry name" value="Cu-oxidase_fam"/>
</dbReference>
<evidence type="ECO:0000259" key="9">
    <source>
        <dbReference type="Pfam" id="PF07732"/>
    </source>
</evidence>
<evidence type="ECO:0008006" key="12">
    <source>
        <dbReference type="Google" id="ProtNLM"/>
    </source>
</evidence>
<keyword evidence="6" id="KW-0325">Glycoprotein</keyword>
<evidence type="ECO:0000256" key="2">
    <source>
        <dbReference type="ARBA" id="ARBA00022723"/>
    </source>
</evidence>
<dbReference type="CDD" id="cd13903">
    <property type="entry name" value="CuRO_3_Tv-LCC_like"/>
    <property type="match status" value="1"/>
</dbReference>
<organism evidence="10 11">
    <name type="scientific">Ephemerocybe angulata</name>
    <dbReference type="NCBI Taxonomy" id="980116"/>
    <lineage>
        <taxon>Eukaryota</taxon>
        <taxon>Fungi</taxon>
        <taxon>Dikarya</taxon>
        <taxon>Basidiomycota</taxon>
        <taxon>Agaricomycotina</taxon>
        <taxon>Agaricomycetes</taxon>
        <taxon>Agaricomycetidae</taxon>
        <taxon>Agaricales</taxon>
        <taxon>Agaricineae</taxon>
        <taxon>Psathyrellaceae</taxon>
        <taxon>Ephemerocybe</taxon>
    </lineage>
</organism>
<dbReference type="InterPro" id="IPR001117">
    <property type="entry name" value="Cu-oxidase_2nd"/>
</dbReference>
<dbReference type="Pfam" id="PF07731">
    <property type="entry name" value="Cu-oxidase_2"/>
    <property type="match status" value="1"/>
</dbReference>
<dbReference type="Pfam" id="PF00394">
    <property type="entry name" value="Cu-oxidase"/>
    <property type="match status" value="1"/>
</dbReference>
<keyword evidence="3" id="KW-0560">Oxidoreductase</keyword>
<keyword evidence="2" id="KW-0479">Metal-binding</keyword>
<evidence type="ECO:0000256" key="5">
    <source>
        <dbReference type="ARBA" id="ARBA00023157"/>
    </source>
</evidence>
<dbReference type="FunFam" id="2.60.40.420:FF:000045">
    <property type="entry name" value="Laccase 2"/>
    <property type="match status" value="1"/>
</dbReference>
<gene>
    <name evidence="10" type="ORF">D9611_000555</name>
</gene>